<evidence type="ECO:0000313" key="7">
    <source>
        <dbReference type="EMBL" id="MFD0629037.1"/>
    </source>
</evidence>
<dbReference type="PROSITE" id="PS51257">
    <property type="entry name" value="PROKAR_LIPOPROTEIN"/>
    <property type="match status" value="1"/>
</dbReference>
<gene>
    <name evidence="7" type="ORF">ACFQ2K_46915</name>
</gene>
<evidence type="ECO:0000256" key="3">
    <source>
        <dbReference type="ARBA" id="ARBA00023136"/>
    </source>
</evidence>
<evidence type="ECO:0000256" key="1">
    <source>
        <dbReference type="ARBA" id="ARBA00022475"/>
    </source>
</evidence>
<comment type="caution">
    <text evidence="7">The sequence shown here is derived from an EMBL/GenBank/DDBJ whole genome shotgun (WGS) entry which is preliminary data.</text>
</comment>
<evidence type="ECO:0000256" key="5">
    <source>
        <dbReference type="ARBA" id="ARBA00023288"/>
    </source>
</evidence>
<evidence type="ECO:0000256" key="4">
    <source>
        <dbReference type="ARBA" id="ARBA00023139"/>
    </source>
</evidence>
<evidence type="ECO:0000256" key="6">
    <source>
        <dbReference type="SAM" id="SignalP"/>
    </source>
</evidence>
<keyword evidence="2 6" id="KW-0732">Signal</keyword>
<accession>A0ABW2X8E3</accession>
<sequence length="435" mass="46618">MLAKLAARSRRRAVLGSLSAAALVLTAAACGGSGDDKAAGGTVHLEFWGWAPGYDKSAELFNATHKNIRVTFKKLPSGGQGGYDKMLSAVKAGNAPCLAQIGFESIPTFLLEGALEDVSQEAGAAKDKFVPWTWNQVTVAGRTYGIPVDTGPMAMYYRKDVFKKYGIAVPTTWDEYAKAAEKLHKADPGAHIVNLRAITLSGLAWQKGAKWFGTEGDAWHVGVNDDRSRQLADYWQQLVDKKLVATDQGYSPAWWSGLQSGKVATAIGAVWLNPLIAQNAPEAKGRFAVAPMPQWTAGEKKFGNDGGGSTAVLKGCQHKDETVEFATWMSTDPGSLKNLITKTGIYPAATAGLELPEVNKGVDYYGGQNIYKVFGEAAQHTDTSWQWGPTQSQFGVDLDEATANAYAGSGTLFDAFDNVQKKTLAAIKSKGVKVR</sequence>
<keyword evidence="8" id="KW-1185">Reference proteome</keyword>
<reference evidence="8" key="1">
    <citation type="journal article" date="2019" name="Int. J. Syst. Evol. Microbiol.">
        <title>The Global Catalogue of Microorganisms (GCM) 10K type strain sequencing project: providing services to taxonomists for standard genome sequencing and annotation.</title>
        <authorList>
            <consortium name="The Broad Institute Genomics Platform"/>
            <consortium name="The Broad Institute Genome Sequencing Center for Infectious Disease"/>
            <person name="Wu L."/>
            <person name="Ma J."/>
        </authorList>
    </citation>
    <scope>NUCLEOTIDE SEQUENCE [LARGE SCALE GENOMIC DNA]</scope>
    <source>
        <strain evidence="8">JCM 12607</strain>
    </source>
</reference>
<keyword evidence="5" id="KW-0449">Lipoprotein</keyword>
<dbReference type="PANTHER" id="PTHR43649:SF33">
    <property type="entry name" value="POLYGALACTURONAN_RHAMNOGALACTURONAN-BINDING PROTEIN YTCQ"/>
    <property type="match status" value="1"/>
</dbReference>
<evidence type="ECO:0000256" key="2">
    <source>
        <dbReference type="ARBA" id="ARBA00022729"/>
    </source>
</evidence>
<dbReference type="EMBL" id="JBHTGL010000008">
    <property type="protein sequence ID" value="MFD0629037.1"/>
    <property type="molecule type" value="Genomic_DNA"/>
</dbReference>
<dbReference type="Pfam" id="PF01547">
    <property type="entry name" value="SBP_bac_1"/>
    <property type="match status" value="1"/>
</dbReference>
<keyword evidence="1" id="KW-1003">Cell membrane</keyword>
<dbReference type="InterPro" id="IPR050490">
    <property type="entry name" value="Bact_solute-bd_prot1"/>
</dbReference>
<dbReference type="Gene3D" id="3.40.190.10">
    <property type="entry name" value="Periplasmic binding protein-like II"/>
    <property type="match status" value="1"/>
</dbReference>
<proteinExistence type="predicted"/>
<keyword evidence="4" id="KW-0564">Palmitate</keyword>
<dbReference type="PANTHER" id="PTHR43649">
    <property type="entry name" value="ARABINOSE-BINDING PROTEIN-RELATED"/>
    <property type="match status" value="1"/>
</dbReference>
<dbReference type="SUPFAM" id="SSF53850">
    <property type="entry name" value="Periplasmic binding protein-like II"/>
    <property type="match status" value="1"/>
</dbReference>
<dbReference type="InterPro" id="IPR006059">
    <property type="entry name" value="SBP"/>
</dbReference>
<name>A0ABW2X8E3_9ACTN</name>
<organism evidence="7 8">
    <name type="scientific">Streptomyces sanglieri</name>
    <dbReference type="NCBI Taxonomy" id="193460"/>
    <lineage>
        <taxon>Bacteria</taxon>
        <taxon>Bacillati</taxon>
        <taxon>Actinomycetota</taxon>
        <taxon>Actinomycetes</taxon>
        <taxon>Kitasatosporales</taxon>
        <taxon>Streptomycetaceae</taxon>
        <taxon>Streptomyces</taxon>
    </lineage>
</organism>
<feature type="chain" id="PRO_5045575419" evidence="6">
    <location>
        <begin position="30"/>
        <end position="435"/>
    </location>
</feature>
<keyword evidence="3" id="KW-0472">Membrane</keyword>
<evidence type="ECO:0000313" key="8">
    <source>
        <dbReference type="Proteomes" id="UP001596915"/>
    </source>
</evidence>
<protein>
    <submittedName>
        <fullName evidence="7">ABC transporter substrate-binding protein</fullName>
    </submittedName>
</protein>
<dbReference type="Proteomes" id="UP001596915">
    <property type="component" value="Unassembled WGS sequence"/>
</dbReference>
<feature type="signal peptide" evidence="6">
    <location>
        <begin position="1"/>
        <end position="29"/>
    </location>
</feature>